<feature type="compositionally biased region" description="Low complexity" evidence="1">
    <location>
        <begin position="131"/>
        <end position="153"/>
    </location>
</feature>
<reference evidence="2 3" key="1">
    <citation type="journal article" date="2024" name="Nat. Commun.">
        <title>Phylogenomics reveals the evolutionary origins of lichenization in chlorophyte algae.</title>
        <authorList>
            <person name="Puginier C."/>
            <person name="Libourel C."/>
            <person name="Otte J."/>
            <person name="Skaloud P."/>
            <person name="Haon M."/>
            <person name="Grisel S."/>
            <person name="Petersen M."/>
            <person name="Berrin J.G."/>
            <person name="Delaux P.M."/>
            <person name="Dal Grande F."/>
            <person name="Keller J."/>
        </authorList>
    </citation>
    <scope>NUCLEOTIDE SEQUENCE [LARGE SCALE GENOMIC DNA]</scope>
    <source>
        <strain evidence="2 3">SAG 2036</strain>
    </source>
</reference>
<feature type="region of interest" description="Disordered" evidence="1">
    <location>
        <begin position="120"/>
        <end position="175"/>
    </location>
</feature>
<dbReference type="Proteomes" id="UP001465755">
    <property type="component" value="Unassembled WGS sequence"/>
</dbReference>
<organism evidence="2 3">
    <name type="scientific">Symbiochloris irregularis</name>
    <dbReference type="NCBI Taxonomy" id="706552"/>
    <lineage>
        <taxon>Eukaryota</taxon>
        <taxon>Viridiplantae</taxon>
        <taxon>Chlorophyta</taxon>
        <taxon>core chlorophytes</taxon>
        <taxon>Trebouxiophyceae</taxon>
        <taxon>Trebouxiales</taxon>
        <taxon>Trebouxiaceae</taxon>
        <taxon>Symbiochloris</taxon>
    </lineage>
</organism>
<feature type="region of interest" description="Disordered" evidence="1">
    <location>
        <begin position="191"/>
        <end position="418"/>
    </location>
</feature>
<feature type="compositionally biased region" description="Basic and acidic residues" evidence="1">
    <location>
        <begin position="489"/>
        <end position="502"/>
    </location>
</feature>
<protein>
    <submittedName>
        <fullName evidence="2">Uncharacterized protein</fullName>
    </submittedName>
</protein>
<sequence>MGQRPPYPGMPFPGAAPLVPGPPGFPFRPGMPPMGIRPFPQPLPGPPFAGAVAPQRPPQLPRPGLASPPAPSSARPEKSTTVYVGKIASSVEDSVNLLVKCNTATQRYIDDYNARKEAEAVQKRKREAEEAAAQAADGTTAADVAAGPSADAATEAELEKERKRDRQEAEKKLRTADMVYSDALKQWERWERKRVTEADREHEREKDITKERQRAVKADAEALSDTETEEWRRPLYTSSQRCKDRKRRREKEDKEDTLDREAEEVELAAAAPIIQDDIADGMLGNGELSPPSDRPHSASKAQVDVNDPIYQAMIAAAKAPSGTANSHPHASKGTPDASLTPPHTALSPAHPGAANASKAGGRKRGMLAAFGAEEEEEQPKRRLIPLQYTEEELRAAQEPMQTEEATDKPATPTPTPTAVAAMSAGDVQKALKNLIRSIPSEKPAIFAHPISWASYDSGRAQMAGKILAWVKKKLTEIMGAEEESLSIRGGRDLQTRIRRTGERTGSASLQKRPVQDEQPH</sequence>
<feature type="compositionally biased region" description="Basic and acidic residues" evidence="1">
    <location>
        <begin position="120"/>
        <end position="129"/>
    </location>
</feature>
<evidence type="ECO:0000313" key="2">
    <source>
        <dbReference type="EMBL" id="KAK9808493.1"/>
    </source>
</evidence>
<evidence type="ECO:0000313" key="3">
    <source>
        <dbReference type="Proteomes" id="UP001465755"/>
    </source>
</evidence>
<proteinExistence type="predicted"/>
<dbReference type="PANTHER" id="PTHR18806:SF4">
    <property type="entry name" value="RNA-BINDING PROTEIN 25"/>
    <property type="match status" value="1"/>
</dbReference>
<evidence type="ECO:0000256" key="1">
    <source>
        <dbReference type="SAM" id="MobiDB-lite"/>
    </source>
</evidence>
<feature type="region of interest" description="Disordered" evidence="1">
    <location>
        <begin position="1"/>
        <end position="79"/>
    </location>
</feature>
<accession>A0AAW1PK59</accession>
<feature type="compositionally biased region" description="Pro residues" evidence="1">
    <location>
        <begin position="1"/>
        <end position="11"/>
    </location>
</feature>
<dbReference type="Gene3D" id="1.20.1390.10">
    <property type="entry name" value="PWI domain"/>
    <property type="match status" value="1"/>
</dbReference>
<feature type="compositionally biased region" description="Pro residues" evidence="1">
    <location>
        <begin position="55"/>
        <end position="71"/>
    </location>
</feature>
<dbReference type="AlphaFoldDB" id="A0AAW1PK59"/>
<name>A0AAW1PK59_9CHLO</name>
<dbReference type="InterPro" id="IPR052768">
    <property type="entry name" value="RBM25"/>
</dbReference>
<feature type="compositionally biased region" description="Basic and acidic residues" evidence="1">
    <location>
        <begin position="250"/>
        <end position="260"/>
    </location>
</feature>
<feature type="compositionally biased region" description="Basic and acidic residues" evidence="1">
    <location>
        <begin position="157"/>
        <end position="175"/>
    </location>
</feature>
<keyword evidence="3" id="KW-1185">Reference proteome</keyword>
<feature type="compositionally biased region" description="Pro residues" evidence="1">
    <location>
        <begin position="19"/>
        <end position="32"/>
    </location>
</feature>
<feature type="compositionally biased region" description="Low complexity" evidence="1">
    <location>
        <begin position="267"/>
        <end position="276"/>
    </location>
</feature>
<feature type="region of interest" description="Disordered" evidence="1">
    <location>
        <begin position="489"/>
        <end position="520"/>
    </location>
</feature>
<dbReference type="EMBL" id="JALJOQ010000022">
    <property type="protein sequence ID" value="KAK9808493.1"/>
    <property type="molecule type" value="Genomic_DNA"/>
</dbReference>
<feature type="compositionally biased region" description="Basic and acidic residues" evidence="1">
    <location>
        <begin position="191"/>
        <end position="220"/>
    </location>
</feature>
<gene>
    <name evidence="2" type="ORF">WJX73_000868</name>
</gene>
<dbReference type="PANTHER" id="PTHR18806">
    <property type="entry name" value="RBM25 PROTEIN"/>
    <property type="match status" value="1"/>
</dbReference>
<comment type="caution">
    <text evidence="2">The sequence shown here is derived from an EMBL/GenBank/DDBJ whole genome shotgun (WGS) entry which is preliminary data.</text>
</comment>